<name>A0A1F2WFE5_9ACTN</name>
<dbReference type="GO" id="GO:0008080">
    <property type="term" value="F:N-acetyltransferase activity"/>
    <property type="evidence" value="ECO:0007669"/>
    <property type="project" value="TreeGrafter"/>
</dbReference>
<dbReference type="InterPro" id="IPR017255">
    <property type="entry name" value="AcTrfase_GNAT_prd"/>
</dbReference>
<dbReference type="PIRSF" id="PIRSF037663">
    <property type="entry name" value="Acetyltransf_GNAT_prd"/>
    <property type="match status" value="1"/>
</dbReference>
<comment type="caution">
    <text evidence="2">The sequence shown here is derived from an EMBL/GenBank/DDBJ whole genome shotgun (WGS) entry which is preliminary data.</text>
</comment>
<dbReference type="Pfam" id="PF00583">
    <property type="entry name" value="Acetyltransf_1"/>
    <property type="match status" value="1"/>
</dbReference>
<dbReference type="AlphaFoldDB" id="A0A1F2WFE5"/>
<proteinExistence type="predicted"/>
<accession>A0A1F2WFE5</accession>
<sequence>MAPHADEILIREAKPDDFGDVFELVLELRSSHGEKGKLDKQGIRPIFQRYLSNSDKYIYVAESRGLLVGFMSITIGESLYEDKPWAEVDELVVKEGYRSQGLGGRLLDEVFRIAHERQCNVVVLAADINNARAIEFYGELGFKSGEIVLEKELAVGETDGGLG</sequence>
<dbReference type="STRING" id="1797197.A2Y75_09620"/>
<organism evidence="2 3">
    <name type="scientific">Candidatus Solincola sediminis</name>
    <dbReference type="NCBI Taxonomy" id="1797199"/>
    <lineage>
        <taxon>Bacteria</taxon>
        <taxon>Bacillati</taxon>
        <taxon>Actinomycetota</taxon>
        <taxon>Candidatus Geothermincolia</taxon>
        <taxon>Candidatus Geothermincolales</taxon>
        <taxon>Candidatus Geothermincolaceae</taxon>
        <taxon>Candidatus Solincola</taxon>
    </lineage>
</organism>
<dbReference type="InterPro" id="IPR039143">
    <property type="entry name" value="GNPNAT1-like"/>
</dbReference>
<dbReference type="EMBL" id="MELK01000053">
    <property type="protein sequence ID" value="OFW55559.1"/>
    <property type="molecule type" value="Genomic_DNA"/>
</dbReference>
<dbReference type="SUPFAM" id="SSF55729">
    <property type="entry name" value="Acyl-CoA N-acyltransferases (Nat)"/>
    <property type="match status" value="1"/>
</dbReference>
<feature type="domain" description="N-acetyltransferase" evidence="1">
    <location>
        <begin position="8"/>
        <end position="163"/>
    </location>
</feature>
<evidence type="ECO:0000313" key="3">
    <source>
        <dbReference type="Proteomes" id="UP000177876"/>
    </source>
</evidence>
<dbReference type="Gene3D" id="3.40.630.30">
    <property type="match status" value="1"/>
</dbReference>
<reference evidence="2 3" key="1">
    <citation type="journal article" date="2016" name="Nat. Commun.">
        <title>Thousands of microbial genomes shed light on interconnected biogeochemical processes in an aquifer system.</title>
        <authorList>
            <person name="Anantharaman K."/>
            <person name="Brown C.T."/>
            <person name="Hug L.A."/>
            <person name="Sharon I."/>
            <person name="Castelle C.J."/>
            <person name="Probst A.J."/>
            <person name="Thomas B.C."/>
            <person name="Singh A."/>
            <person name="Wilkins M.J."/>
            <person name="Karaoz U."/>
            <person name="Brodie E.L."/>
            <person name="Williams K.H."/>
            <person name="Hubbard S.S."/>
            <person name="Banfield J.F."/>
        </authorList>
    </citation>
    <scope>NUCLEOTIDE SEQUENCE [LARGE SCALE GENOMIC DNA]</scope>
</reference>
<gene>
    <name evidence="2" type="ORF">A2Y75_09620</name>
</gene>
<dbReference type="PANTHER" id="PTHR13355:SF15">
    <property type="entry name" value="GCN5-RELATED N-ACETYLTRANSFERASE 3, CHLOROPLASTIC"/>
    <property type="match status" value="1"/>
</dbReference>
<dbReference type="InterPro" id="IPR000182">
    <property type="entry name" value="GNAT_dom"/>
</dbReference>
<dbReference type="PROSITE" id="PS51186">
    <property type="entry name" value="GNAT"/>
    <property type="match status" value="1"/>
</dbReference>
<dbReference type="CDD" id="cd04301">
    <property type="entry name" value="NAT_SF"/>
    <property type="match status" value="1"/>
</dbReference>
<dbReference type="Proteomes" id="UP000177876">
    <property type="component" value="Unassembled WGS sequence"/>
</dbReference>
<dbReference type="PANTHER" id="PTHR13355">
    <property type="entry name" value="GLUCOSAMINE 6-PHOSPHATE N-ACETYLTRANSFERASE"/>
    <property type="match status" value="1"/>
</dbReference>
<evidence type="ECO:0000259" key="1">
    <source>
        <dbReference type="PROSITE" id="PS51186"/>
    </source>
</evidence>
<evidence type="ECO:0000313" key="2">
    <source>
        <dbReference type="EMBL" id="OFW55559.1"/>
    </source>
</evidence>
<dbReference type="InterPro" id="IPR016181">
    <property type="entry name" value="Acyl_CoA_acyltransferase"/>
</dbReference>
<protein>
    <recommendedName>
        <fullName evidence="1">N-acetyltransferase domain-containing protein</fullName>
    </recommendedName>
</protein>